<dbReference type="NCBIfam" id="TIGR03534">
    <property type="entry name" value="RF_mod_PrmC"/>
    <property type="match status" value="1"/>
</dbReference>
<dbReference type="GO" id="GO:0032259">
    <property type="term" value="P:methylation"/>
    <property type="evidence" value="ECO:0007669"/>
    <property type="project" value="UniProtKB-KW"/>
</dbReference>
<dbReference type="Gene3D" id="1.10.8.10">
    <property type="entry name" value="DNA helicase RuvA subunit, C-terminal domain"/>
    <property type="match status" value="1"/>
</dbReference>
<dbReference type="Pfam" id="PF05175">
    <property type="entry name" value="MTS"/>
    <property type="match status" value="1"/>
</dbReference>
<evidence type="ECO:0000313" key="9">
    <source>
        <dbReference type="Proteomes" id="UP000281343"/>
    </source>
</evidence>
<dbReference type="Gene3D" id="3.40.50.150">
    <property type="entry name" value="Vaccinia Virus protein VP39"/>
    <property type="match status" value="1"/>
</dbReference>
<dbReference type="GO" id="GO:0003676">
    <property type="term" value="F:nucleic acid binding"/>
    <property type="evidence" value="ECO:0007669"/>
    <property type="project" value="InterPro"/>
</dbReference>
<feature type="binding site" evidence="5">
    <location>
        <position position="180"/>
    </location>
    <ligand>
        <name>S-adenosyl-L-methionine</name>
        <dbReference type="ChEBI" id="CHEBI:59789"/>
    </ligand>
</feature>
<keyword evidence="2 5" id="KW-0808">Transferase</keyword>
<dbReference type="EMBL" id="RCNT01000006">
    <property type="protein sequence ID" value="RMA41885.1"/>
    <property type="molecule type" value="Genomic_DNA"/>
</dbReference>
<evidence type="ECO:0000259" key="6">
    <source>
        <dbReference type="Pfam" id="PF05175"/>
    </source>
</evidence>
<dbReference type="OrthoDB" id="9800643at2"/>
<keyword evidence="3 5" id="KW-0949">S-adenosyl-L-methionine</keyword>
<name>A0A3L9Y333_9RHOB</name>
<dbReference type="InterPro" id="IPR004556">
    <property type="entry name" value="HemK-like"/>
</dbReference>
<dbReference type="NCBIfam" id="TIGR00536">
    <property type="entry name" value="hemK_fam"/>
    <property type="match status" value="1"/>
</dbReference>
<dbReference type="PANTHER" id="PTHR18895:SF74">
    <property type="entry name" value="MTRF1L RELEASE FACTOR GLUTAMINE METHYLTRANSFERASE"/>
    <property type="match status" value="1"/>
</dbReference>
<comment type="catalytic activity">
    <reaction evidence="4 5">
        <text>L-glutaminyl-[peptide chain release factor] + S-adenosyl-L-methionine = N(5)-methyl-L-glutaminyl-[peptide chain release factor] + S-adenosyl-L-homocysteine + H(+)</text>
        <dbReference type="Rhea" id="RHEA:42896"/>
        <dbReference type="Rhea" id="RHEA-COMP:10271"/>
        <dbReference type="Rhea" id="RHEA-COMP:10272"/>
        <dbReference type="ChEBI" id="CHEBI:15378"/>
        <dbReference type="ChEBI" id="CHEBI:30011"/>
        <dbReference type="ChEBI" id="CHEBI:57856"/>
        <dbReference type="ChEBI" id="CHEBI:59789"/>
        <dbReference type="ChEBI" id="CHEBI:61891"/>
        <dbReference type="EC" id="2.1.1.297"/>
    </reaction>
</comment>
<feature type="binding site" evidence="5">
    <location>
        <begin position="180"/>
        <end position="183"/>
    </location>
    <ligand>
        <name>substrate</name>
    </ligand>
</feature>
<dbReference type="InterPro" id="IPR050320">
    <property type="entry name" value="N5-glutamine_MTase"/>
</dbReference>
<evidence type="ECO:0000313" key="8">
    <source>
        <dbReference type="EMBL" id="RMA41885.1"/>
    </source>
</evidence>
<comment type="caution">
    <text evidence="8">The sequence shown here is derived from an EMBL/GenBank/DDBJ whole genome shotgun (WGS) entry which is preliminary data.</text>
</comment>
<dbReference type="GO" id="GO:0102559">
    <property type="term" value="F:peptide chain release factor N(5)-glutamine methyltransferase activity"/>
    <property type="evidence" value="ECO:0007669"/>
    <property type="project" value="UniProtKB-EC"/>
</dbReference>
<dbReference type="SUPFAM" id="SSF53335">
    <property type="entry name" value="S-adenosyl-L-methionine-dependent methyltransferases"/>
    <property type="match status" value="1"/>
</dbReference>
<evidence type="ECO:0000256" key="5">
    <source>
        <dbReference type="HAMAP-Rule" id="MF_02126"/>
    </source>
</evidence>
<proteinExistence type="inferred from homology"/>
<dbReference type="InterPro" id="IPR029063">
    <property type="entry name" value="SAM-dependent_MTases_sf"/>
</dbReference>
<accession>A0A3L9Y333</accession>
<comment type="function">
    <text evidence="5">Methylates the class 1 translation termination release factors RF1/PrfA and RF2/PrfB on the glutamine residue of the universally conserved GGQ motif.</text>
</comment>
<dbReference type="Proteomes" id="UP000281343">
    <property type="component" value="Unassembled WGS sequence"/>
</dbReference>
<feature type="binding site" evidence="5">
    <location>
        <begin position="114"/>
        <end position="118"/>
    </location>
    <ligand>
        <name>S-adenosyl-L-methionine</name>
        <dbReference type="ChEBI" id="CHEBI:59789"/>
    </ligand>
</feature>
<dbReference type="InterPro" id="IPR002052">
    <property type="entry name" value="DNA_methylase_N6_adenine_CS"/>
</dbReference>
<dbReference type="EC" id="2.1.1.297" evidence="5"/>
<dbReference type="Pfam" id="PF17827">
    <property type="entry name" value="PrmC_N"/>
    <property type="match status" value="1"/>
</dbReference>
<keyword evidence="1 5" id="KW-0489">Methyltransferase</keyword>
<dbReference type="PROSITE" id="PS00092">
    <property type="entry name" value="N6_MTASE"/>
    <property type="match status" value="1"/>
</dbReference>
<dbReference type="CDD" id="cd02440">
    <property type="entry name" value="AdoMet_MTases"/>
    <property type="match status" value="1"/>
</dbReference>
<feature type="binding site" evidence="5">
    <location>
        <position position="166"/>
    </location>
    <ligand>
        <name>S-adenosyl-L-methionine</name>
        <dbReference type="ChEBI" id="CHEBI:59789"/>
    </ligand>
</feature>
<dbReference type="AlphaFoldDB" id="A0A3L9Y333"/>
<sequence>MQTALTAGRDRLRAAGLDGADRDARWLMAGALGVPPDRVILRLQDPLSDPAACSFETAIARRLDREPVSHILGGRWFYGRWFRVTRDVLDPRPETETLVDLALNAPFSTVLDLGTGTGCILLSLLAERPGATGLGTDISPEALAVAERNATGLGLSDRLDLRLSDWTADVTGRFDLIVSNPPYISAAEMADLAPDVRDHEPHLALTDGGDGLAAYRAITAGAPHHLARGGRLLVEIGWTQGPAVSALFRAAGLEEIAVHSDMDGRPRVVSGQARA</sequence>
<evidence type="ECO:0000256" key="3">
    <source>
        <dbReference type="ARBA" id="ARBA00022691"/>
    </source>
</evidence>
<feature type="domain" description="Release factor glutamine methyltransferase N-terminal" evidence="7">
    <location>
        <begin position="4"/>
        <end position="73"/>
    </location>
</feature>
<reference evidence="8 9" key="1">
    <citation type="submission" date="2018-10" db="EMBL/GenBank/DDBJ databases">
        <authorList>
            <person name="Jung H.S."/>
            <person name="Jeon C.O."/>
        </authorList>
    </citation>
    <scope>NUCLEOTIDE SEQUENCE [LARGE SCALE GENOMIC DNA]</scope>
    <source>
        <strain evidence="8 9">MA-7-27</strain>
    </source>
</reference>
<evidence type="ECO:0000256" key="2">
    <source>
        <dbReference type="ARBA" id="ARBA00022679"/>
    </source>
</evidence>
<evidence type="ECO:0000256" key="4">
    <source>
        <dbReference type="ARBA" id="ARBA00048391"/>
    </source>
</evidence>
<dbReference type="InterPro" id="IPR040758">
    <property type="entry name" value="PrmC_N"/>
</dbReference>
<evidence type="ECO:0000259" key="7">
    <source>
        <dbReference type="Pfam" id="PF17827"/>
    </source>
</evidence>
<dbReference type="InterPro" id="IPR007848">
    <property type="entry name" value="Small_mtfrase_dom"/>
</dbReference>
<dbReference type="PANTHER" id="PTHR18895">
    <property type="entry name" value="HEMK METHYLTRANSFERASE"/>
    <property type="match status" value="1"/>
</dbReference>
<keyword evidence="9" id="KW-1185">Reference proteome</keyword>
<evidence type="ECO:0000256" key="1">
    <source>
        <dbReference type="ARBA" id="ARBA00022603"/>
    </source>
</evidence>
<gene>
    <name evidence="5 8" type="primary">prmC</name>
    <name evidence="8" type="ORF">D9R08_12750</name>
</gene>
<protein>
    <recommendedName>
        <fullName evidence="5">Release factor glutamine methyltransferase</fullName>
        <shortName evidence="5">RF MTase</shortName>
        <ecNumber evidence="5">2.1.1.297</ecNumber>
    </recommendedName>
    <alternativeName>
        <fullName evidence="5">N5-glutamine methyltransferase PrmC</fullName>
    </alternativeName>
    <alternativeName>
        <fullName evidence="5">Protein-(glutamine-N5) MTase PrmC</fullName>
    </alternativeName>
    <alternativeName>
        <fullName evidence="5">Protein-glutamine N-methyltransferase PrmC</fullName>
    </alternativeName>
</protein>
<dbReference type="InterPro" id="IPR019874">
    <property type="entry name" value="RF_methyltr_PrmC"/>
</dbReference>
<comment type="similarity">
    <text evidence="5">Belongs to the protein N5-glutamine methyltransferase family. PrmC subfamily.</text>
</comment>
<feature type="binding site" evidence="5">
    <location>
        <position position="137"/>
    </location>
    <ligand>
        <name>S-adenosyl-L-methionine</name>
        <dbReference type="ChEBI" id="CHEBI:59789"/>
    </ligand>
</feature>
<dbReference type="HAMAP" id="MF_02126">
    <property type="entry name" value="RF_methyltr_PrmC"/>
    <property type="match status" value="1"/>
</dbReference>
<feature type="domain" description="Methyltransferase small" evidence="6">
    <location>
        <begin position="98"/>
        <end position="188"/>
    </location>
</feature>
<organism evidence="8 9">
    <name type="scientific">Rhodophyticola porphyridii</name>
    <dbReference type="NCBI Taxonomy" id="1852017"/>
    <lineage>
        <taxon>Bacteria</taxon>
        <taxon>Pseudomonadati</taxon>
        <taxon>Pseudomonadota</taxon>
        <taxon>Alphaproteobacteria</taxon>
        <taxon>Rhodobacterales</taxon>
        <taxon>Roseobacteraceae</taxon>
        <taxon>Rhodophyticola</taxon>
    </lineage>
</organism>